<gene>
    <name evidence="4" type="ORF">EWM63_17295</name>
</gene>
<evidence type="ECO:0000256" key="3">
    <source>
        <dbReference type="PROSITE-ProRule" id="PRU00023"/>
    </source>
</evidence>
<dbReference type="KEGG" id="plue:EWM63_17295"/>
<sequence length="665" mass="72770">MDMTRQPIVLLVLLLGLGALHTAGAHRPLAPKPAASKDPFAWIGPVPKTISTEALHKRWVRLGKQVFDTVSTDVKQFVCKSPAEVGPVPMMDAVERYIDGAPESLYDDEVMSNLNKAAAQGNWLARTLIYFWLRQYSEEELQYRTVMLGEWMYQQRLGQLYAAFGDTLKGSGYYSDAPGIQVTGFDIMAAMRHSYVAQNDVGKALSKSSDPELASVGRKMLACASNSLGAYRRLFSGETDKAKEQRRQAAELATYTPLHRAILDGNVQSVAALLRSAGTDIEARTGNGQTALALALLANPQSRAVVKLLIEHGANAARHGVVDKNASIRKTLLNVAVDATPADPAIIDMLMSAGADPFGLDEVNEYVFQTPFGDSFGLYESGTNPAIFEQFLASRKLDPKGLLAIEYLEHSARYLKVLDRLIAYGVPPEKTEDLVQEMVIQAAMDEGKEDDARRLATLDRLINRYPTLGSQFKGAAGFGNLSQAIYSCKLELATYFLAHGTPVNDSNEMSGGLLGRYLERCDDPGNTDRVQPNEQSRQLFFSALQQRGYDVNKLARDCPVWLSRGGSCEIPRDDDLLSTLLGMGADPFLMYPDQSTSALARSIEQCRPAAFDLMMAKAPKQLAGGALKAVQVALESTKRELWFGLNCPAEFQPRAASQLQALLVK</sequence>
<dbReference type="Proteomes" id="UP000290637">
    <property type="component" value="Chromosome"/>
</dbReference>
<dbReference type="PROSITE" id="PS50297">
    <property type="entry name" value="ANK_REP_REGION"/>
    <property type="match status" value="2"/>
</dbReference>
<accession>A0A4P6KZX4</accession>
<dbReference type="OrthoDB" id="6027631at2"/>
<dbReference type="InterPro" id="IPR036770">
    <property type="entry name" value="Ankyrin_rpt-contain_sf"/>
</dbReference>
<dbReference type="GO" id="GO:0005737">
    <property type="term" value="C:cytoplasm"/>
    <property type="evidence" value="ECO:0007669"/>
    <property type="project" value="TreeGrafter"/>
</dbReference>
<keyword evidence="1" id="KW-0677">Repeat</keyword>
<dbReference type="Pfam" id="PF12796">
    <property type="entry name" value="Ank_2"/>
    <property type="match status" value="1"/>
</dbReference>
<reference evidence="4 5" key="1">
    <citation type="submission" date="2019-02" db="EMBL/GenBank/DDBJ databases">
        <title>Draft Genome Sequences of Six Type Strains of the Genus Massilia.</title>
        <authorList>
            <person name="Miess H."/>
            <person name="Frediansyhah A."/>
            <person name="Gross H."/>
        </authorList>
    </citation>
    <scope>NUCLEOTIDE SEQUENCE [LARGE SCALE GENOMIC DNA]</scope>
    <source>
        <strain evidence="4 5">DSM 17473</strain>
    </source>
</reference>
<evidence type="ECO:0000256" key="2">
    <source>
        <dbReference type="ARBA" id="ARBA00023043"/>
    </source>
</evidence>
<dbReference type="PANTHER" id="PTHR24189">
    <property type="entry name" value="MYOTROPHIN"/>
    <property type="match status" value="1"/>
</dbReference>
<dbReference type="InterPro" id="IPR050745">
    <property type="entry name" value="Multifunctional_regulatory"/>
</dbReference>
<proteinExistence type="predicted"/>
<dbReference type="SUPFAM" id="SSF48403">
    <property type="entry name" value="Ankyrin repeat"/>
    <property type="match status" value="1"/>
</dbReference>
<protein>
    <submittedName>
        <fullName evidence="4">Ankyrin repeat domain-containing protein</fullName>
    </submittedName>
</protein>
<dbReference type="EMBL" id="CP035913">
    <property type="protein sequence ID" value="QBE64527.1"/>
    <property type="molecule type" value="Genomic_DNA"/>
</dbReference>
<dbReference type="PROSITE" id="PS50088">
    <property type="entry name" value="ANK_REPEAT"/>
    <property type="match status" value="2"/>
</dbReference>
<evidence type="ECO:0000313" key="5">
    <source>
        <dbReference type="Proteomes" id="UP000290637"/>
    </source>
</evidence>
<dbReference type="Gene3D" id="1.25.40.20">
    <property type="entry name" value="Ankyrin repeat-containing domain"/>
    <property type="match status" value="1"/>
</dbReference>
<feature type="repeat" description="ANK" evidence="3">
    <location>
        <begin position="253"/>
        <end position="286"/>
    </location>
</feature>
<dbReference type="InterPro" id="IPR002110">
    <property type="entry name" value="Ankyrin_rpt"/>
</dbReference>
<feature type="repeat" description="ANK" evidence="3">
    <location>
        <begin position="287"/>
        <end position="315"/>
    </location>
</feature>
<keyword evidence="2 3" id="KW-0040">ANK repeat</keyword>
<dbReference type="AlphaFoldDB" id="A0A4P6KZX4"/>
<name>A0A4P6KZX4_9BURK</name>
<keyword evidence="5" id="KW-1185">Reference proteome</keyword>
<evidence type="ECO:0000256" key="1">
    <source>
        <dbReference type="ARBA" id="ARBA00022737"/>
    </source>
</evidence>
<evidence type="ECO:0000313" key="4">
    <source>
        <dbReference type="EMBL" id="QBE64527.1"/>
    </source>
</evidence>
<dbReference type="PANTHER" id="PTHR24189:SF50">
    <property type="entry name" value="ANKYRIN REPEAT AND SOCS BOX PROTEIN 2"/>
    <property type="match status" value="1"/>
</dbReference>
<organism evidence="4 5">
    <name type="scientific">Pseudoduganella lutea</name>
    <dbReference type="NCBI Taxonomy" id="321985"/>
    <lineage>
        <taxon>Bacteria</taxon>
        <taxon>Pseudomonadati</taxon>
        <taxon>Pseudomonadota</taxon>
        <taxon>Betaproteobacteria</taxon>
        <taxon>Burkholderiales</taxon>
        <taxon>Oxalobacteraceae</taxon>
        <taxon>Telluria group</taxon>
        <taxon>Pseudoduganella</taxon>
    </lineage>
</organism>
<dbReference type="SMART" id="SM00248">
    <property type="entry name" value="ANK"/>
    <property type="match status" value="4"/>
</dbReference>